<evidence type="ECO:0000313" key="8">
    <source>
        <dbReference type="Proteomes" id="UP000614460"/>
    </source>
</evidence>
<dbReference type="GO" id="GO:0008237">
    <property type="term" value="F:metallopeptidase activity"/>
    <property type="evidence" value="ECO:0007669"/>
    <property type="project" value="UniProtKB-KW"/>
</dbReference>
<evidence type="ECO:0000256" key="1">
    <source>
        <dbReference type="ARBA" id="ARBA00022670"/>
    </source>
</evidence>
<protein>
    <submittedName>
        <fullName evidence="7">DNA repair protein</fullName>
    </submittedName>
</protein>
<evidence type="ECO:0000313" key="7">
    <source>
        <dbReference type="EMBL" id="GGE18369.1"/>
    </source>
</evidence>
<name>A0A8H9KVB0_9SPHI</name>
<dbReference type="GO" id="GO:0006508">
    <property type="term" value="P:proteolysis"/>
    <property type="evidence" value="ECO:0007669"/>
    <property type="project" value="UniProtKB-KW"/>
</dbReference>
<evidence type="ECO:0000259" key="6">
    <source>
        <dbReference type="PROSITE" id="PS50249"/>
    </source>
</evidence>
<dbReference type="AlphaFoldDB" id="A0A8H9KVB0"/>
<accession>A0A8H9KVB0</accession>
<dbReference type="GO" id="GO:0046872">
    <property type="term" value="F:metal ion binding"/>
    <property type="evidence" value="ECO:0007669"/>
    <property type="project" value="UniProtKB-KW"/>
</dbReference>
<dbReference type="InterPro" id="IPR020891">
    <property type="entry name" value="UPF0758_CS"/>
</dbReference>
<reference evidence="7" key="1">
    <citation type="journal article" date="2014" name="Int. J. Syst. Evol. Microbiol.">
        <title>Complete genome sequence of Corynebacterium casei LMG S-19264T (=DSM 44701T), isolated from a smear-ripened cheese.</title>
        <authorList>
            <consortium name="US DOE Joint Genome Institute (JGI-PGF)"/>
            <person name="Walter F."/>
            <person name="Albersmeier A."/>
            <person name="Kalinowski J."/>
            <person name="Ruckert C."/>
        </authorList>
    </citation>
    <scope>NUCLEOTIDE SEQUENCE</scope>
    <source>
        <strain evidence="7">CGMCC 1.15966</strain>
    </source>
</reference>
<dbReference type="Gene3D" id="3.40.140.10">
    <property type="entry name" value="Cytidine Deaminase, domain 2"/>
    <property type="match status" value="1"/>
</dbReference>
<dbReference type="PROSITE" id="PS01302">
    <property type="entry name" value="UPF0758"/>
    <property type="match status" value="1"/>
</dbReference>
<evidence type="ECO:0000256" key="4">
    <source>
        <dbReference type="ARBA" id="ARBA00022833"/>
    </source>
</evidence>
<organism evidence="7 8">
    <name type="scientific">Sphingobacterium cellulitidis</name>
    <dbReference type="NCBI Taxonomy" id="1768011"/>
    <lineage>
        <taxon>Bacteria</taxon>
        <taxon>Pseudomonadati</taxon>
        <taxon>Bacteroidota</taxon>
        <taxon>Sphingobacteriia</taxon>
        <taxon>Sphingobacteriales</taxon>
        <taxon>Sphingobacteriaceae</taxon>
        <taxon>Sphingobacterium</taxon>
    </lineage>
</organism>
<dbReference type="Pfam" id="PF04002">
    <property type="entry name" value="RadC"/>
    <property type="match status" value="1"/>
</dbReference>
<dbReference type="PANTHER" id="PTHR30471:SF3">
    <property type="entry name" value="UPF0758 PROTEIN YEES-RELATED"/>
    <property type="match status" value="1"/>
</dbReference>
<evidence type="ECO:0000256" key="2">
    <source>
        <dbReference type="ARBA" id="ARBA00022723"/>
    </source>
</evidence>
<keyword evidence="3" id="KW-0378">Hydrolase</keyword>
<evidence type="ECO:0000256" key="5">
    <source>
        <dbReference type="ARBA" id="ARBA00023049"/>
    </source>
</evidence>
<dbReference type="InterPro" id="IPR025657">
    <property type="entry name" value="RadC_JAB"/>
</dbReference>
<dbReference type="CDD" id="cd08071">
    <property type="entry name" value="MPN_DUF2466"/>
    <property type="match status" value="1"/>
</dbReference>
<keyword evidence="1" id="KW-0645">Protease</keyword>
<dbReference type="RefSeq" id="WP_182498413.1">
    <property type="nucleotide sequence ID" value="NZ_BMKM01000003.1"/>
</dbReference>
<dbReference type="InterPro" id="IPR001405">
    <property type="entry name" value="UPF0758"/>
</dbReference>
<keyword evidence="8" id="KW-1185">Reference proteome</keyword>
<reference evidence="7" key="2">
    <citation type="submission" date="2020-09" db="EMBL/GenBank/DDBJ databases">
        <authorList>
            <person name="Sun Q."/>
            <person name="Zhou Y."/>
        </authorList>
    </citation>
    <scope>NUCLEOTIDE SEQUENCE</scope>
    <source>
        <strain evidence="7">CGMCC 1.15966</strain>
    </source>
</reference>
<dbReference type="InterPro" id="IPR037518">
    <property type="entry name" value="MPN"/>
</dbReference>
<sequence>METQQNQQEWQQVAEVRISYQNPVRPSQRPKLTSSKEVYSLLLTCWNAERIEYAEEFKILLLNTGNRVLGIYQVSAGGIDATPVDAKVIFTAALMANASALILVHNHPSGNLVPSEPDIMLTKKIDQAARLLDIRVLDHLIISPDGYYSFKDSGRL</sequence>
<evidence type="ECO:0000256" key="3">
    <source>
        <dbReference type="ARBA" id="ARBA00022801"/>
    </source>
</evidence>
<dbReference type="SUPFAM" id="SSF102712">
    <property type="entry name" value="JAB1/MPN domain"/>
    <property type="match status" value="1"/>
</dbReference>
<comment type="caution">
    <text evidence="7">The sequence shown here is derived from an EMBL/GenBank/DDBJ whole genome shotgun (WGS) entry which is preliminary data.</text>
</comment>
<keyword evidence="5" id="KW-0482">Metalloprotease</keyword>
<gene>
    <name evidence="7" type="ORF">GCM10011516_15030</name>
</gene>
<proteinExistence type="predicted"/>
<dbReference type="PANTHER" id="PTHR30471">
    <property type="entry name" value="DNA REPAIR PROTEIN RADC"/>
    <property type="match status" value="1"/>
</dbReference>
<dbReference type="Proteomes" id="UP000614460">
    <property type="component" value="Unassembled WGS sequence"/>
</dbReference>
<keyword evidence="4" id="KW-0862">Zinc</keyword>
<keyword evidence="2" id="KW-0479">Metal-binding</keyword>
<feature type="domain" description="MPN" evidence="6">
    <location>
        <begin position="31"/>
        <end position="156"/>
    </location>
</feature>
<dbReference type="PROSITE" id="PS50249">
    <property type="entry name" value="MPN"/>
    <property type="match status" value="1"/>
</dbReference>
<dbReference type="EMBL" id="BMKM01000003">
    <property type="protein sequence ID" value="GGE18369.1"/>
    <property type="molecule type" value="Genomic_DNA"/>
</dbReference>